<feature type="transmembrane region" description="Helical" evidence="2">
    <location>
        <begin position="36"/>
        <end position="55"/>
    </location>
</feature>
<organism evidence="3 4">
    <name type="scientific">Candidatus Daviesbacteria bacterium RIFOXYD1_FULL_41_10</name>
    <dbReference type="NCBI Taxonomy" id="1797801"/>
    <lineage>
        <taxon>Bacteria</taxon>
        <taxon>Candidatus Daviesiibacteriota</taxon>
    </lineage>
</organism>
<accession>A0A1F5MZ08</accession>
<evidence type="ECO:0000256" key="2">
    <source>
        <dbReference type="SAM" id="Phobius"/>
    </source>
</evidence>
<feature type="region of interest" description="Disordered" evidence="1">
    <location>
        <begin position="1"/>
        <end position="29"/>
    </location>
</feature>
<gene>
    <name evidence="3" type="ORF">A2617_01000</name>
</gene>
<keyword evidence="2" id="KW-1133">Transmembrane helix</keyword>
<dbReference type="EMBL" id="MFEC01000039">
    <property type="protein sequence ID" value="OGE70616.1"/>
    <property type="molecule type" value="Genomic_DNA"/>
</dbReference>
<evidence type="ECO:0000313" key="3">
    <source>
        <dbReference type="EMBL" id="OGE70616.1"/>
    </source>
</evidence>
<sequence length="225" mass="24273">MEPNQLIQPAPIQLPQTSNQNGSGQTQNKFYKSPPLLITGVAIVLIMGMLIYYFISQKGSPTVSRPQQPKSNIVFAEKLLNSYPTTEADLKAQNTPFTCPLPSSFCKTAANFKESSMSANIPANTKILAVFDGTAEGLNSSHPVPGGKDEEFKLIILTNNKLGLMVTYYLNGTTVTRQEIKAGEQIGISSGVPISFMGNKSFILDLIKNSAGGGRLEKLSPANFK</sequence>
<keyword evidence="2" id="KW-0472">Membrane</keyword>
<reference evidence="3 4" key="1">
    <citation type="journal article" date="2016" name="Nat. Commun.">
        <title>Thousands of microbial genomes shed light on interconnected biogeochemical processes in an aquifer system.</title>
        <authorList>
            <person name="Anantharaman K."/>
            <person name="Brown C.T."/>
            <person name="Hug L.A."/>
            <person name="Sharon I."/>
            <person name="Castelle C.J."/>
            <person name="Probst A.J."/>
            <person name="Thomas B.C."/>
            <person name="Singh A."/>
            <person name="Wilkins M.J."/>
            <person name="Karaoz U."/>
            <person name="Brodie E.L."/>
            <person name="Williams K.H."/>
            <person name="Hubbard S.S."/>
            <person name="Banfield J.F."/>
        </authorList>
    </citation>
    <scope>NUCLEOTIDE SEQUENCE [LARGE SCALE GENOMIC DNA]</scope>
</reference>
<feature type="compositionally biased region" description="Polar residues" evidence="1">
    <location>
        <begin position="17"/>
        <end position="29"/>
    </location>
</feature>
<evidence type="ECO:0000313" key="4">
    <source>
        <dbReference type="Proteomes" id="UP000177135"/>
    </source>
</evidence>
<feature type="compositionally biased region" description="Low complexity" evidence="1">
    <location>
        <begin position="1"/>
        <end position="16"/>
    </location>
</feature>
<dbReference type="Proteomes" id="UP000177135">
    <property type="component" value="Unassembled WGS sequence"/>
</dbReference>
<name>A0A1F5MZ08_9BACT</name>
<proteinExistence type="predicted"/>
<dbReference type="AlphaFoldDB" id="A0A1F5MZ08"/>
<protein>
    <submittedName>
        <fullName evidence="3">Uncharacterized protein</fullName>
    </submittedName>
</protein>
<comment type="caution">
    <text evidence="3">The sequence shown here is derived from an EMBL/GenBank/DDBJ whole genome shotgun (WGS) entry which is preliminary data.</text>
</comment>
<evidence type="ECO:0000256" key="1">
    <source>
        <dbReference type="SAM" id="MobiDB-lite"/>
    </source>
</evidence>
<keyword evidence="2" id="KW-0812">Transmembrane</keyword>